<evidence type="ECO:0000313" key="1">
    <source>
        <dbReference type="EnsemblMetazoa" id="CLYHEMP016966.1"/>
    </source>
</evidence>
<name>A0A7M5X4B3_9CNID</name>
<sequence length="137" mass="15793">MIDDGLYDPSLNYHLQCARFCFTGVIQQELDEFRRIWNTHRIRHVNNSECPAGKPDLLYDLSARYGGRDCRFDILGQDLDALTDDMIKQPLMFGCSQECVQFARIIMGEHGLTYPQTVAQAKNLFEILVGTFDHFVQ</sequence>
<dbReference type="OrthoDB" id="5973221at2759"/>
<dbReference type="AlphaFoldDB" id="A0A7M5X4B3"/>
<accession>A0A7M5X4B3</accession>
<dbReference type="EnsemblMetazoa" id="CLYHEMT016966.1">
    <property type="protein sequence ID" value="CLYHEMP016966.1"/>
    <property type="gene ID" value="CLYHEMG016966"/>
</dbReference>
<evidence type="ECO:0000313" key="2">
    <source>
        <dbReference type="Proteomes" id="UP000594262"/>
    </source>
</evidence>
<dbReference type="Proteomes" id="UP000594262">
    <property type="component" value="Unplaced"/>
</dbReference>
<keyword evidence="2" id="KW-1185">Reference proteome</keyword>
<protein>
    <submittedName>
        <fullName evidence="1">Uncharacterized protein</fullName>
    </submittedName>
</protein>
<organism evidence="1 2">
    <name type="scientific">Clytia hemisphaerica</name>
    <dbReference type="NCBI Taxonomy" id="252671"/>
    <lineage>
        <taxon>Eukaryota</taxon>
        <taxon>Metazoa</taxon>
        <taxon>Cnidaria</taxon>
        <taxon>Hydrozoa</taxon>
        <taxon>Hydroidolina</taxon>
        <taxon>Leptothecata</taxon>
        <taxon>Obeliida</taxon>
        <taxon>Clytiidae</taxon>
        <taxon>Clytia</taxon>
    </lineage>
</organism>
<reference evidence="1" key="1">
    <citation type="submission" date="2021-01" db="UniProtKB">
        <authorList>
            <consortium name="EnsemblMetazoa"/>
        </authorList>
    </citation>
    <scope>IDENTIFICATION</scope>
</reference>
<proteinExistence type="predicted"/>